<dbReference type="HAMAP" id="MF_02087">
    <property type="entry name" value="PLP_homeostasis"/>
    <property type="match status" value="1"/>
</dbReference>
<name>A0ABS9J1R6_9FLAO</name>
<organism evidence="5 6">
    <name type="scientific">Joostella atrarenae</name>
    <dbReference type="NCBI Taxonomy" id="679257"/>
    <lineage>
        <taxon>Bacteria</taxon>
        <taxon>Pseudomonadati</taxon>
        <taxon>Bacteroidota</taxon>
        <taxon>Flavobacteriia</taxon>
        <taxon>Flavobacteriales</taxon>
        <taxon>Flavobacteriaceae</taxon>
        <taxon>Joostella</taxon>
    </lineage>
</organism>
<dbReference type="Gene3D" id="3.20.20.10">
    <property type="entry name" value="Alanine racemase"/>
    <property type="match status" value="1"/>
</dbReference>
<dbReference type="InterPro" id="IPR029066">
    <property type="entry name" value="PLP-binding_barrel"/>
</dbReference>
<comment type="function">
    <text evidence="2">Pyridoxal 5'-phosphate (PLP)-binding protein, which is involved in PLP homeostasis.</text>
</comment>
<dbReference type="NCBIfam" id="TIGR00044">
    <property type="entry name" value="YggS family pyridoxal phosphate-dependent enzyme"/>
    <property type="match status" value="1"/>
</dbReference>
<dbReference type="PANTHER" id="PTHR10146">
    <property type="entry name" value="PROLINE SYNTHETASE CO-TRANSCRIBED BACTERIAL HOMOLOG PROTEIN"/>
    <property type="match status" value="1"/>
</dbReference>
<sequence>MSVKENLIHIKKELPEDVILVAVSKTKPNEAIIEAYEAGQRVFGENKIQEMTDKWEALPKDIKWHMIGHVQRNKVKYMAPFVSLIHGVDSLKLLKEIEKQAKKNERTISCLLQMHIAKEETKFGMDENEVRALLTSEEFKKMEHVKVIGLMGMATFTEDEKQIKEEFSSLKALFDSIKSNHNTTDNLDLKTLSMGMSGDYKLAIECGSNMVRIGSSIFGARNYN</sequence>
<evidence type="ECO:0000256" key="3">
    <source>
        <dbReference type="RuleBase" id="RU004514"/>
    </source>
</evidence>
<protein>
    <recommendedName>
        <fullName evidence="2">Pyridoxal phosphate homeostasis protein</fullName>
        <shortName evidence="2">PLP homeostasis protein</shortName>
    </recommendedName>
</protein>
<keyword evidence="6" id="KW-1185">Reference proteome</keyword>
<evidence type="ECO:0000256" key="1">
    <source>
        <dbReference type="ARBA" id="ARBA00022898"/>
    </source>
</evidence>
<feature type="domain" description="Alanine racemase N-terminal" evidence="4">
    <location>
        <begin position="3"/>
        <end position="221"/>
    </location>
</feature>
<dbReference type="RefSeq" id="WP_236958327.1">
    <property type="nucleotide sequence ID" value="NZ_JAETXX010000002.1"/>
</dbReference>
<dbReference type="InterPro" id="IPR011078">
    <property type="entry name" value="PyrdxlP_homeostasis"/>
</dbReference>
<dbReference type="Pfam" id="PF01168">
    <property type="entry name" value="Ala_racemase_N"/>
    <property type="match status" value="1"/>
</dbReference>
<feature type="modified residue" description="N6-(pyridoxal phosphate)lysine" evidence="2">
    <location>
        <position position="25"/>
    </location>
</feature>
<dbReference type="Proteomes" id="UP000829517">
    <property type="component" value="Unassembled WGS sequence"/>
</dbReference>
<gene>
    <name evidence="5" type="ORF">JM658_05940</name>
</gene>
<dbReference type="InterPro" id="IPR001608">
    <property type="entry name" value="Ala_racemase_N"/>
</dbReference>
<dbReference type="EMBL" id="JAETXX010000002">
    <property type="protein sequence ID" value="MCF8714367.1"/>
    <property type="molecule type" value="Genomic_DNA"/>
</dbReference>
<dbReference type="CDD" id="cd00635">
    <property type="entry name" value="PLPDE_III_YBL036c_like"/>
    <property type="match status" value="1"/>
</dbReference>
<keyword evidence="1 2" id="KW-0663">Pyridoxal phosphate</keyword>
<comment type="similarity">
    <text evidence="2 3">Belongs to the pyridoxal phosphate-binding protein YggS/PROSC family.</text>
</comment>
<dbReference type="SUPFAM" id="SSF51419">
    <property type="entry name" value="PLP-binding barrel"/>
    <property type="match status" value="1"/>
</dbReference>
<dbReference type="PIRSF" id="PIRSF004848">
    <property type="entry name" value="YBL036c_PLPDEIII"/>
    <property type="match status" value="1"/>
</dbReference>
<proteinExistence type="inferred from homology"/>
<evidence type="ECO:0000256" key="2">
    <source>
        <dbReference type="HAMAP-Rule" id="MF_02087"/>
    </source>
</evidence>
<dbReference type="PANTHER" id="PTHR10146:SF14">
    <property type="entry name" value="PYRIDOXAL PHOSPHATE HOMEOSTASIS PROTEIN"/>
    <property type="match status" value="1"/>
</dbReference>
<accession>A0ABS9J1R6</accession>
<evidence type="ECO:0000313" key="5">
    <source>
        <dbReference type="EMBL" id="MCF8714367.1"/>
    </source>
</evidence>
<reference evidence="5 6" key="1">
    <citation type="submission" date="2021-01" db="EMBL/GenBank/DDBJ databases">
        <title>Genome sequencing of Joostella atrarenae M1-2 (= KCTC 23194).</title>
        <authorList>
            <person name="Zakaria M.R."/>
            <person name="Lam M.Q."/>
            <person name="Chong C.S."/>
        </authorList>
    </citation>
    <scope>NUCLEOTIDE SEQUENCE [LARGE SCALE GENOMIC DNA]</scope>
    <source>
        <strain evidence="5 6">M1-2</strain>
    </source>
</reference>
<evidence type="ECO:0000313" key="6">
    <source>
        <dbReference type="Proteomes" id="UP000829517"/>
    </source>
</evidence>
<comment type="caution">
    <text evidence="5">The sequence shown here is derived from an EMBL/GenBank/DDBJ whole genome shotgun (WGS) entry which is preliminary data.</text>
</comment>
<evidence type="ECO:0000259" key="4">
    <source>
        <dbReference type="Pfam" id="PF01168"/>
    </source>
</evidence>